<gene>
    <name evidence="1" type="ORF">GCM10011274_46030</name>
</gene>
<dbReference type="InterPro" id="IPR036390">
    <property type="entry name" value="WH_DNA-bd_sf"/>
</dbReference>
<evidence type="ECO:0000313" key="1">
    <source>
        <dbReference type="EMBL" id="GGZ83196.1"/>
    </source>
</evidence>
<dbReference type="RefSeq" id="WP_191867357.1">
    <property type="nucleotide sequence ID" value="NZ_BMZC01000023.1"/>
</dbReference>
<comment type="caution">
    <text evidence="1">The sequence shown here is derived from an EMBL/GenBank/DDBJ whole genome shotgun (WGS) entry which is preliminary data.</text>
</comment>
<reference evidence="1" key="2">
    <citation type="submission" date="2020-09" db="EMBL/GenBank/DDBJ databases">
        <authorList>
            <person name="Sun Q."/>
            <person name="Kim S."/>
        </authorList>
    </citation>
    <scope>NUCLEOTIDE SEQUENCE</scope>
    <source>
        <strain evidence="1">KCTC 32337</strain>
    </source>
</reference>
<dbReference type="Proteomes" id="UP000622604">
    <property type="component" value="Unassembled WGS sequence"/>
</dbReference>
<reference evidence="1" key="1">
    <citation type="journal article" date="2014" name="Int. J. Syst. Evol. Microbiol.">
        <title>Complete genome sequence of Corynebacterium casei LMG S-19264T (=DSM 44701T), isolated from a smear-ripened cheese.</title>
        <authorList>
            <consortium name="US DOE Joint Genome Institute (JGI-PGF)"/>
            <person name="Walter F."/>
            <person name="Albersmeier A."/>
            <person name="Kalinowski J."/>
            <person name="Ruckert C."/>
        </authorList>
    </citation>
    <scope>NUCLEOTIDE SEQUENCE</scope>
    <source>
        <strain evidence="1">KCTC 32337</strain>
    </source>
</reference>
<protein>
    <recommendedName>
        <fullName evidence="3">Initiator Rep protein domain-containing protein</fullName>
    </recommendedName>
</protein>
<sequence>MEYAALNQVIKMIVMDTANTTPNTFPKNVALSTAFSGQELTLRKQKALHAIVVTVREKFFLRNPHFDSMNIHTCTEQQIASTNNVFEVDEEEVMGAMGYTDKSKYFSYTQVLSLFEDLADETLGFDGLGIVRSTSERESWTGFTKLLASVERVNGKFVFEIPKKIIHRIVNPEISFNGPVSFEAYSSKHTPGIYETCLFYHQRGLKWTDWISLLDLRKITGSTSSTYEDFNKFKNRVLEKTIKIINETPELNLFLTFETDSRGKKKVGRNKITHIRFGISEKIDSLTKPKAITGITFSVIKDELSAMGIPSNQIEGVIDDCAFQGQSTALQLEYLKWCIRRGNELRLMSPFRPVLEDGQPNSFNFGGYFRKHVIRNKKESWQLINDLVTTYLIQTEQYNQSQISDLIGKTKLACKRLIAYQYIEAQSELSRSRCKEKFESFLTGQLPEQEHIDGTERPLAQLALDGEFSFMLFLDYEVNLFSIDAFKEALPLLKKCHLDTLKGKAA</sequence>
<proteinExistence type="predicted"/>
<dbReference type="Pfam" id="PF21205">
    <property type="entry name" value="Rep3_C"/>
    <property type="match status" value="1"/>
</dbReference>
<dbReference type="Gene3D" id="1.10.10.10">
    <property type="entry name" value="Winged helix-like DNA-binding domain superfamily/Winged helix DNA-binding domain"/>
    <property type="match status" value="1"/>
</dbReference>
<dbReference type="AlphaFoldDB" id="A0A8H9IG92"/>
<dbReference type="EMBL" id="BMZC01000023">
    <property type="protein sequence ID" value="GGZ83196.1"/>
    <property type="molecule type" value="Genomic_DNA"/>
</dbReference>
<dbReference type="SUPFAM" id="SSF46785">
    <property type="entry name" value="Winged helix' DNA-binding domain"/>
    <property type="match status" value="1"/>
</dbReference>
<organism evidence="1 2">
    <name type="scientific">Paraglaciecola chathamensis</name>
    <dbReference type="NCBI Taxonomy" id="368405"/>
    <lineage>
        <taxon>Bacteria</taxon>
        <taxon>Pseudomonadati</taxon>
        <taxon>Pseudomonadota</taxon>
        <taxon>Gammaproteobacteria</taxon>
        <taxon>Alteromonadales</taxon>
        <taxon>Alteromonadaceae</taxon>
        <taxon>Paraglaciecola</taxon>
    </lineage>
</organism>
<evidence type="ECO:0000313" key="2">
    <source>
        <dbReference type="Proteomes" id="UP000622604"/>
    </source>
</evidence>
<dbReference type="InterPro" id="IPR036388">
    <property type="entry name" value="WH-like_DNA-bd_sf"/>
</dbReference>
<name>A0A8H9IG92_9ALTE</name>
<accession>A0A8H9IG92</accession>
<evidence type="ECO:0008006" key="3">
    <source>
        <dbReference type="Google" id="ProtNLM"/>
    </source>
</evidence>